<keyword evidence="5 6" id="KW-0472">Membrane</keyword>
<evidence type="ECO:0000256" key="5">
    <source>
        <dbReference type="ARBA" id="ARBA00023136"/>
    </source>
</evidence>
<protein>
    <recommendedName>
        <fullName evidence="9">AI-2E family transporter</fullName>
    </recommendedName>
</protein>
<dbReference type="GO" id="GO:0016020">
    <property type="term" value="C:membrane"/>
    <property type="evidence" value="ECO:0007669"/>
    <property type="project" value="UniProtKB-SubCell"/>
</dbReference>
<dbReference type="PANTHER" id="PTHR21716">
    <property type="entry name" value="TRANSMEMBRANE PROTEIN"/>
    <property type="match status" value="1"/>
</dbReference>
<comment type="subcellular location">
    <subcellularLocation>
        <location evidence="1">Membrane</location>
        <topology evidence="1">Multi-pass membrane protein</topology>
    </subcellularLocation>
</comment>
<evidence type="ECO:0008006" key="9">
    <source>
        <dbReference type="Google" id="ProtNLM"/>
    </source>
</evidence>
<evidence type="ECO:0000313" key="8">
    <source>
        <dbReference type="Proteomes" id="UP000176501"/>
    </source>
</evidence>
<feature type="transmembrane region" description="Helical" evidence="6">
    <location>
        <begin position="281"/>
        <end position="314"/>
    </location>
</feature>
<reference evidence="7 8" key="1">
    <citation type="journal article" date="2016" name="Nat. Commun.">
        <title>Thousands of microbial genomes shed light on interconnected biogeochemical processes in an aquifer system.</title>
        <authorList>
            <person name="Anantharaman K."/>
            <person name="Brown C.T."/>
            <person name="Hug L.A."/>
            <person name="Sharon I."/>
            <person name="Castelle C.J."/>
            <person name="Probst A.J."/>
            <person name="Thomas B.C."/>
            <person name="Singh A."/>
            <person name="Wilkins M.J."/>
            <person name="Karaoz U."/>
            <person name="Brodie E.L."/>
            <person name="Williams K.H."/>
            <person name="Hubbard S.S."/>
            <person name="Banfield J.F."/>
        </authorList>
    </citation>
    <scope>NUCLEOTIDE SEQUENCE [LARGE SCALE GENOMIC DNA]</scope>
</reference>
<evidence type="ECO:0000256" key="3">
    <source>
        <dbReference type="ARBA" id="ARBA00022692"/>
    </source>
</evidence>
<evidence type="ECO:0000256" key="1">
    <source>
        <dbReference type="ARBA" id="ARBA00004141"/>
    </source>
</evidence>
<name>A0A1F7W6B2_9BACT</name>
<evidence type="ECO:0000256" key="4">
    <source>
        <dbReference type="ARBA" id="ARBA00022989"/>
    </source>
</evidence>
<feature type="transmembrane region" description="Helical" evidence="6">
    <location>
        <begin position="185"/>
        <end position="205"/>
    </location>
</feature>
<proteinExistence type="inferred from homology"/>
<dbReference type="AlphaFoldDB" id="A0A1F7W6B2"/>
<feature type="transmembrane region" description="Helical" evidence="6">
    <location>
        <begin position="212"/>
        <end position="230"/>
    </location>
</feature>
<keyword evidence="3 6" id="KW-0812">Transmembrane</keyword>
<dbReference type="GO" id="GO:0055085">
    <property type="term" value="P:transmembrane transport"/>
    <property type="evidence" value="ECO:0007669"/>
    <property type="project" value="TreeGrafter"/>
</dbReference>
<comment type="caution">
    <text evidence="7">The sequence shown here is derived from an EMBL/GenBank/DDBJ whole genome shotgun (WGS) entry which is preliminary data.</text>
</comment>
<keyword evidence="4 6" id="KW-1133">Transmembrane helix</keyword>
<dbReference type="PANTHER" id="PTHR21716:SF62">
    <property type="entry name" value="TRANSPORT PROTEIN YDBI-RELATED"/>
    <property type="match status" value="1"/>
</dbReference>
<comment type="similarity">
    <text evidence="2">Belongs to the autoinducer-2 exporter (AI-2E) (TC 2.A.86) family.</text>
</comment>
<feature type="transmembrane region" description="Helical" evidence="6">
    <location>
        <begin position="131"/>
        <end position="151"/>
    </location>
</feature>
<feature type="transmembrane region" description="Helical" evidence="6">
    <location>
        <begin position="55"/>
        <end position="77"/>
    </location>
</feature>
<evidence type="ECO:0000256" key="6">
    <source>
        <dbReference type="SAM" id="Phobius"/>
    </source>
</evidence>
<gene>
    <name evidence="7" type="ORF">A2304_01500</name>
</gene>
<evidence type="ECO:0000313" key="7">
    <source>
        <dbReference type="EMBL" id="OGL98353.1"/>
    </source>
</evidence>
<sequence length="324" mass="34830">MTFVKVVLIVLGLWFLWYTRDIAAMLLSAMLLAALITPFADWFEKRHVPRALSVIIVYLLLGMALSVVGVLLVPVVVEQFTQLFGATSLGIALQELFANTQAMFDVMREMSLSFLRGETSSVSTVFTQVRGFVEGIAALFIVLVLAFYMVVEEDTARKVFKNFAPLEYQPYLAQLLAKMQSKIGAWLRGQIVLGLIVGMAVYAGLLILGVKYALLLAVIAGLLEIVPYIGPTLALIPAAIVGFAGSPVVGFAVIGLYLVIQQLENNILVPKVMQKATGLNPIVSIVALLVGVKVGGLVGAVLSIPIATMAAVVLDDLFCNGKNT</sequence>
<dbReference type="EMBL" id="MGFE01000020">
    <property type="protein sequence ID" value="OGL98353.1"/>
    <property type="molecule type" value="Genomic_DNA"/>
</dbReference>
<evidence type="ECO:0000256" key="2">
    <source>
        <dbReference type="ARBA" id="ARBA00009773"/>
    </source>
</evidence>
<feature type="transmembrane region" description="Helical" evidence="6">
    <location>
        <begin position="22"/>
        <end position="43"/>
    </location>
</feature>
<dbReference type="PRINTS" id="PR00173">
    <property type="entry name" value="EDTRNSPORT"/>
</dbReference>
<dbReference type="InterPro" id="IPR002549">
    <property type="entry name" value="AI-2E-like"/>
</dbReference>
<accession>A0A1F7W6B2</accession>
<dbReference type="Pfam" id="PF01594">
    <property type="entry name" value="AI-2E_transport"/>
    <property type="match status" value="1"/>
</dbReference>
<dbReference type="Proteomes" id="UP000176501">
    <property type="component" value="Unassembled WGS sequence"/>
</dbReference>
<feature type="transmembrane region" description="Helical" evidence="6">
    <location>
        <begin position="236"/>
        <end position="260"/>
    </location>
</feature>
<organism evidence="7 8">
    <name type="scientific">Candidatus Uhrbacteria bacterium RIFOXYB2_FULL_57_15</name>
    <dbReference type="NCBI Taxonomy" id="1802422"/>
    <lineage>
        <taxon>Bacteria</taxon>
        <taxon>Candidatus Uhriibacteriota</taxon>
    </lineage>
</organism>